<name>A0ABP8DSR8_9ACTN</name>
<proteinExistence type="predicted"/>
<evidence type="ECO:0000313" key="3">
    <source>
        <dbReference type="Proteomes" id="UP001500620"/>
    </source>
</evidence>
<dbReference type="InterPro" id="IPR036390">
    <property type="entry name" value="WH_DNA-bd_sf"/>
</dbReference>
<dbReference type="InterPro" id="IPR005149">
    <property type="entry name" value="Tscrpt_reg_PadR_N"/>
</dbReference>
<feature type="domain" description="Transcription regulator PadR N-terminal" evidence="1">
    <location>
        <begin position="10"/>
        <end position="83"/>
    </location>
</feature>
<dbReference type="InterPro" id="IPR052509">
    <property type="entry name" value="Metal_resp_DNA-bind_regulator"/>
</dbReference>
<evidence type="ECO:0000313" key="2">
    <source>
        <dbReference type="EMBL" id="GAA4262828.1"/>
    </source>
</evidence>
<dbReference type="EMBL" id="BAABAT010000056">
    <property type="protein sequence ID" value="GAA4262828.1"/>
    <property type="molecule type" value="Genomic_DNA"/>
</dbReference>
<dbReference type="PANTHER" id="PTHR33169:SF13">
    <property type="entry name" value="PADR-FAMILY TRANSCRIPTIONAL REGULATOR"/>
    <property type="match status" value="1"/>
</dbReference>
<dbReference type="Proteomes" id="UP001500620">
    <property type="component" value="Unassembled WGS sequence"/>
</dbReference>
<dbReference type="RefSeq" id="WP_345140825.1">
    <property type="nucleotide sequence ID" value="NZ_BAABAT010000056.1"/>
</dbReference>
<organism evidence="2 3">
    <name type="scientific">Dactylosporangium darangshiense</name>
    <dbReference type="NCBI Taxonomy" id="579108"/>
    <lineage>
        <taxon>Bacteria</taxon>
        <taxon>Bacillati</taxon>
        <taxon>Actinomycetota</taxon>
        <taxon>Actinomycetes</taxon>
        <taxon>Micromonosporales</taxon>
        <taxon>Micromonosporaceae</taxon>
        <taxon>Dactylosporangium</taxon>
    </lineage>
</organism>
<comment type="caution">
    <text evidence="2">The sequence shown here is derived from an EMBL/GenBank/DDBJ whole genome shotgun (WGS) entry which is preliminary data.</text>
</comment>
<dbReference type="PANTHER" id="PTHR33169">
    <property type="entry name" value="PADR-FAMILY TRANSCRIPTIONAL REGULATOR"/>
    <property type="match status" value="1"/>
</dbReference>
<reference evidence="3" key="1">
    <citation type="journal article" date="2019" name="Int. J. Syst. Evol. Microbiol.">
        <title>The Global Catalogue of Microorganisms (GCM) 10K type strain sequencing project: providing services to taxonomists for standard genome sequencing and annotation.</title>
        <authorList>
            <consortium name="The Broad Institute Genomics Platform"/>
            <consortium name="The Broad Institute Genome Sequencing Center for Infectious Disease"/>
            <person name="Wu L."/>
            <person name="Ma J."/>
        </authorList>
    </citation>
    <scope>NUCLEOTIDE SEQUENCE [LARGE SCALE GENOMIC DNA]</scope>
    <source>
        <strain evidence="3">JCM 17441</strain>
    </source>
</reference>
<sequence>MPLKESAFLILSALAAEPTHGYGIMKDVEQQSAGAVRLRAGTLYAVLAELVEAGLIEVEREEIVQSRLRRYYRLTAAGARQLAAEADRRRAAANTAGRRLRRSGLLAEGGAA</sequence>
<keyword evidence="3" id="KW-1185">Reference proteome</keyword>
<dbReference type="InterPro" id="IPR036388">
    <property type="entry name" value="WH-like_DNA-bd_sf"/>
</dbReference>
<dbReference type="Pfam" id="PF03551">
    <property type="entry name" value="PadR"/>
    <property type="match status" value="1"/>
</dbReference>
<dbReference type="Gene3D" id="1.10.10.10">
    <property type="entry name" value="Winged helix-like DNA-binding domain superfamily/Winged helix DNA-binding domain"/>
    <property type="match status" value="1"/>
</dbReference>
<evidence type="ECO:0000259" key="1">
    <source>
        <dbReference type="Pfam" id="PF03551"/>
    </source>
</evidence>
<protein>
    <recommendedName>
        <fullName evidence="1">Transcription regulator PadR N-terminal domain-containing protein</fullName>
    </recommendedName>
</protein>
<gene>
    <name evidence="2" type="ORF">GCM10022255_101850</name>
</gene>
<accession>A0ABP8DSR8</accession>
<dbReference type="SUPFAM" id="SSF46785">
    <property type="entry name" value="Winged helix' DNA-binding domain"/>
    <property type="match status" value="1"/>
</dbReference>